<feature type="disulfide bond" evidence="8">
    <location>
        <begin position="25"/>
        <end position="92"/>
    </location>
</feature>
<evidence type="ECO:0000259" key="11">
    <source>
        <dbReference type="PROSITE" id="PS50189"/>
    </source>
</evidence>
<feature type="compositionally biased region" description="Basic residues" evidence="9">
    <location>
        <begin position="164"/>
        <end position="177"/>
    </location>
</feature>
<dbReference type="InterPro" id="IPR001134">
    <property type="entry name" value="Netrin_domain"/>
</dbReference>
<evidence type="ECO:0000256" key="2">
    <source>
        <dbReference type="ARBA" id="ARBA00013517"/>
    </source>
</evidence>
<feature type="region of interest" description="Disordered" evidence="9">
    <location>
        <begin position="161"/>
        <end position="194"/>
    </location>
</feature>
<feature type="chain" id="PRO_5034588403" description="Metalloproteinase inhibitor 3" evidence="10">
    <location>
        <begin position="25"/>
        <end position="194"/>
    </location>
</feature>
<dbReference type="GO" id="GO:0031012">
    <property type="term" value="C:extracellular matrix"/>
    <property type="evidence" value="ECO:0007669"/>
    <property type="project" value="TreeGrafter"/>
</dbReference>
<evidence type="ECO:0000313" key="13">
    <source>
        <dbReference type="Proteomes" id="UP000694701"/>
    </source>
</evidence>
<feature type="compositionally biased region" description="Polar residues" evidence="9">
    <location>
        <begin position="179"/>
        <end position="188"/>
    </location>
</feature>
<keyword evidence="7" id="KW-0479">Metal-binding</keyword>
<sequence>MKSCVVLAFLLFSLICLMYQASDACSCAMSHPQDAYCHSDIVIRAKIVGKKLLDDGPFGTLRYTVKQMKMYKGFEKIQHVQYVYTHNFESMCGVKFDINKYQYLITDQAVLLPALLRHVQERVSVDRHAVSTLQLPGPSVAPLRLHPAEGGLLQLVPRHEHPRQAHHQHHRPLKRIRTAGTSAPSSHTEPPALT</sequence>
<name>A0A8C2D4V5_CYPCA</name>
<evidence type="ECO:0000256" key="1">
    <source>
        <dbReference type="ARBA" id="ARBA00004498"/>
    </source>
</evidence>
<dbReference type="InterPro" id="IPR001820">
    <property type="entry name" value="TIMP"/>
</dbReference>
<accession>A0A8C2D4V5</accession>
<dbReference type="GO" id="GO:0002020">
    <property type="term" value="F:protease binding"/>
    <property type="evidence" value="ECO:0007669"/>
    <property type="project" value="TreeGrafter"/>
</dbReference>
<dbReference type="GO" id="GO:0008191">
    <property type="term" value="F:metalloendopeptidase inhibitor activity"/>
    <property type="evidence" value="ECO:0007669"/>
    <property type="project" value="InterPro"/>
</dbReference>
<evidence type="ECO:0000256" key="10">
    <source>
        <dbReference type="SAM" id="SignalP"/>
    </source>
</evidence>
<dbReference type="SMART" id="SM00206">
    <property type="entry name" value="NTR"/>
    <property type="match status" value="1"/>
</dbReference>
<evidence type="ECO:0000256" key="9">
    <source>
        <dbReference type="SAM" id="MobiDB-lite"/>
    </source>
</evidence>
<dbReference type="GO" id="GO:0051045">
    <property type="term" value="P:negative regulation of membrane protein ectodomain proteolysis"/>
    <property type="evidence" value="ECO:0007669"/>
    <property type="project" value="TreeGrafter"/>
</dbReference>
<proteinExistence type="predicted"/>
<keyword evidence="10" id="KW-0732">Signal</keyword>
<evidence type="ECO:0000256" key="3">
    <source>
        <dbReference type="ARBA" id="ARBA00022525"/>
    </source>
</evidence>
<dbReference type="InterPro" id="IPR008993">
    <property type="entry name" value="TIMP-like_OB-fold"/>
</dbReference>
<evidence type="ECO:0000256" key="8">
    <source>
        <dbReference type="PIRSR" id="PIRSR601820-3"/>
    </source>
</evidence>
<evidence type="ECO:0000256" key="7">
    <source>
        <dbReference type="PIRSR" id="PIRSR601820-1"/>
    </source>
</evidence>
<protein>
    <recommendedName>
        <fullName evidence="2">Metalloproteinase inhibitor 3</fullName>
    </recommendedName>
    <alternativeName>
        <fullName evidence="6">Tissue inhibitor of metalloproteinases 3</fullName>
    </alternativeName>
</protein>
<evidence type="ECO:0000256" key="4">
    <source>
        <dbReference type="ARBA" id="ARBA00022530"/>
    </source>
</evidence>
<dbReference type="GO" id="GO:0009725">
    <property type="term" value="P:response to hormone"/>
    <property type="evidence" value="ECO:0007669"/>
    <property type="project" value="TreeGrafter"/>
</dbReference>
<organism evidence="12 13">
    <name type="scientific">Cyprinus carpio</name>
    <name type="common">Common carp</name>
    <dbReference type="NCBI Taxonomy" id="7962"/>
    <lineage>
        <taxon>Eukaryota</taxon>
        <taxon>Metazoa</taxon>
        <taxon>Chordata</taxon>
        <taxon>Craniata</taxon>
        <taxon>Vertebrata</taxon>
        <taxon>Euteleostomi</taxon>
        <taxon>Actinopterygii</taxon>
        <taxon>Neopterygii</taxon>
        <taxon>Teleostei</taxon>
        <taxon>Ostariophysi</taxon>
        <taxon>Cypriniformes</taxon>
        <taxon>Cyprinidae</taxon>
        <taxon>Cyprininae</taxon>
        <taxon>Cyprinus</taxon>
    </lineage>
</organism>
<dbReference type="SUPFAM" id="SSF50242">
    <property type="entry name" value="TIMP-like"/>
    <property type="match status" value="1"/>
</dbReference>
<dbReference type="Pfam" id="PF00965">
    <property type="entry name" value="TIMP"/>
    <property type="match status" value="1"/>
</dbReference>
<dbReference type="GO" id="GO:0034097">
    <property type="term" value="P:response to cytokine"/>
    <property type="evidence" value="ECO:0007669"/>
    <property type="project" value="TreeGrafter"/>
</dbReference>
<dbReference type="GO" id="GO:0046872">
    <property type="term" value="F:metal ion binding"/>
    <property type="evidence" value="ECO:0007669"/>
    <property type="project" value="UniProtKB-KW"/>
</dbReference>
<dbReference type="Ensembl" id="ENSCCRT00020023700.1">
    <property type="protein sequence ID" value="ENSCCRP00020021576.1"/>
    <property type="gene ID" value="ENSCCRG00020010089.1"/>
</dbReference>
<evidence type="ECO:0000313" key="12">
    <source>
        <dbReference type="Ensembl" id="ENSCCRP00020021576.1"/>
    </source>
</evidence>
<dbReference type="Proteomes" id="UP000694701">
    <property type="component" value="Unplaced"/>
</dbReference>
<dbReference type="PROSITE" id="PS50189">
    <property type="entry name" value="NTR"/>
    <property type="match status" value="1"/>
</dbReference>
<evidence type="ECO:0000256" key="6">
    <source>
        <dbReference type="ARBA" id="ARBA00030101"/>
    </source>
</evidence>
<dbReference type="PANTHER" id="PTHR11844">
    <property type="entry name" value="METALLOPROTEASE INHIBITOR"/>
    <property type="match status" value="1"/>
</dbReference>
<keyword evidence="4" id="KW-0272">Extracellular matrix</keyword>
<feature type="domain" description="NTR" evidence="11">
    <location>
        <begin position="25"/>
        <end position="181"/>
    </location>
</feature>
<feature type="binding site" evidence="7">
    <location>
        <position position="25"/>
    </location>
    <ligand>
        <name>Zn(2+)</name>
        <dbReference type="ChEBI" id="CHEBI:29105"/>
        <note>ligand shared with metalloproteinase partner</note>
    </ligand>
</feature>
<reference evidence="12" key="1">
    <citation type="submission" date="2025-08" db="UniProtKB">
        <authorList>
            <consortium name="Ensembl"/>
        </authorList>
    </citation>
    <scope>IDENTIFICATION</scope>
</reference>
<keyword evidence="5 8" id="KW-1015">Disulfide bond</keyword>
<keyword evidence="3" id="KW-0964">Secreted</keyword>
<dbReference type="PANTHER" id="PTHR11844:SF22">
    <property type="entry name" value="METALLOPROTEINASE INHIBITOR 3"/>
    <property type="match status" value="1"/>
</dbReference>
<keyword evidence="7" id="KW-0862">Zinc</keyword>
<evidence type="ECO:0000256" key="5">
    <source>
        <dbReference type="ARBA" id="ARBA00023157"/>
    </source>
</evidence>
<dbReference type="GO" id="GO:0005615">
    <property type="term" value="C:extracellular space"/>
    <property type="evidence" value="ECO:0007669"/>
    <property type="project" value="TreeGrafter"/>
</dbReference>
<comment type="subcellular location">
    <subcellularLocation>
        <location evidence="1">Secreted</location>
        <location evidence="1">Extracellular space</location>
        <location evidence="1">Extracellular matrix</location>
    </subcellularLocation>
</comment>
<dbReference type="Gene3D" id="2.40.50.120">
    <property type="match status" value="1"/>
</dbReference>
<feature type="signal peptide" evidence="10">
    <location>
        <begin position="1"/>
        <end position="24"/>
    </location>
</feature>
<dbReference type="AlphaFoldDB" id="A0A8C2D4V5"/>